<proteinExistence type="predicted"/>
<dbReference type="InterPro" id="IPR058009">
    <property type="entry name" value="TTP_Phage_16"/>
</dbReference>
<reference evidence="1 2" key="1">
    <citation type="submission" date="2021-07" db="EMBL/GenBank/DDBJ databases">
        <title>complete genome sequencing of Tessaracoccus sp.J1M15.</title>
        <authorList>
            <person name="Bae J.-W."/>
            <person name="Kim D.-y."/>
        </authorList>
    </citation>
    <scope>NUCLEOTIDE SEQUENCE [LARGE SCALE GENOMIC DNA]</scope>
    <source>
        <strain evidence="1 2">J1M15</strain>
    </source>
</reference>
<dbReference type="EMBL" id="CP079216">
    <property type="protein sequence ID" value="QXT62756.1"/>
    <property type="molecule type" value="Genomic_DNA"/>
</dbReference>
<gene>
    <name evidence="1" type="ORF">KDB89_13635</name>
</gene>
<dbReference type="RefSeq" id="WP_219081934.1">
    <property type="nucleotide sequence ID" value="NZ_CP079216.1"/>
</dbReference>
<dbReference type="Proteomes" id="UP000824504">
    <property type="component" value="Chromosome"/>
</dbReference>
<organism evidence="1 2">
    <name type="scientific">Tessaracoccus palaemonis</name>
    <dbReference type="NCBI Taxonomy" id="2829499"/>
    <lineage>
        <taxon>Bacteria</taxon>
        <taxon>Bacillati</taxon>
        <taxon>Actinomycetota</taxon>
        <taxon>Actinomycetes</taxon>
        <taxon>Propionibacteriales</taxon>
        <taxon>Propionibacteriaceae</taxon>
        <taxon>Tessaracoccus</taxon>
    </lineage>
</organism>
<dbReference type="Pfam" id="PF25595">
    <property type="entry name" value="Phage_TTP_16"/>
    <property type="match status" value="1"/>
</dbReference>
<accession>A0ABX8SHF6</accession>
<evidence type="ECO:0000313" key="2">
    <source>
        <dbReference type="Proteomes" id="UP000824504"/>
    </source>
</evidence>
<sequence>MSMTAVEPTGINVAGKACLYWVPAIADPANPTLTELNAGINLSKILYAWDPNGTQATSERWRYGSETGGQNLGTVTYDPAEVEYDYDPQAPDDADEYAHYAALVPDLGGFLYDRRGLPTATALAAGQFGDVYPAKLGKRLRAAAVASEAASTFHIRQKIVITGEVLQDIEIVAGS</sequence>
<protein>
    <submittedName>
        <fullName evidence="1">Uncharacterized protein</fullName>
    </submittedName>
</protein>
<evidence type="ECO:0000313" key="1">
    <source>
        <dbReference type="EMBL" id="QXT62756.1"/>
    </source>
</evidence>
<name>A0ABX8SHF6_9ACTN</name>
<keyword evidence="2" id="KW-1185">Reference proteome</keyword>